<evidence type="ECO:0000313" key="3">
    <source>
        <dbReference type="EMBL" id="KAH8092690.1"/>
    </source>
</evidence>
<protein>
    <submittedName>
        <fullName evidence="3">Uncharacterized protein</fullName>
    </submittedName>
</protein>
<dbReference type="EMBL" id="JAEVFJ010000031">
    <property type="protein sequence ID" value="KAH8092690.1"/>
    <property type="molecule type" value="Genomic_DNA"/>
</dbReference>
<feature type="compositionally biased region" description="Low complexity" evidence="2">
    <location>
        <begin position="560"/>
        <end position="582"/>
    </location>
</feature>
<feature type="compositionally biased region" description="Basic and acidic residues" evidence="2">
    <location>
        <begin position="583"/>
        <end position="592"/>
    </location>
</feature>
<dbReference type="OrthoDB" id="3319028at2759"/>
<evidence type="ECO:0000256" key="1">
    <source>
        <dbReference type="SAM" id="Coils"/>
    </source>
</evidence>
<keyword evidence="4" id="KW-1185">Reference proteome</keyword>
<feature type="compositionally biased region" description="Acidic residues" evidence="2">
    <location>
        <begin position="249"/>
        <end position="265"/>
    </location>
</feature>
<sequence length="840" mass="90439">MSSSTVAFETFDATEKLLLKMAGRIAHALLNRPPTGSKEFEDWEANFYTEVKAAAELEKKTSETQREHALIPSAIVAYKNPNNPTLETIGIDDPNVTGSKVYRLLPSDVDLGENRWWQGYSGPTVGHPVRITEWAAARREREGFGMPKSASLTPVLAGGRPSTSTQPPPTFRPRPRPKIQASAPESAAALPPPPAAAPSPPSAPKDMKVGPPKGKGKGKGKVQKMIYDDTDEPEHPTLLEIQEQKEQEAQEDEDMDGEHEIDEEVEASKGGASADVDVEMVDAADVPAAKTAGASKRPQRHAKTPVVTPTMITTAAVEAGASEAKKRGGRRASKGTASTPSAKALGKRKATAEEADTEEAQTAPVGDGKGKRKADALNLGDAPEGYAIGRLPILMRNVGKRGEVVKDLFKAKKYGPYENDFTTNKYGVPTLFTLCHPCKPCVLRNVPCQWMSDQWSICLPCKSTKHNCSATSDIKETAQESVPAIVGRLLKEHIDACPDWKAAMKARAENVPEAWEVEKWKGMPEVLENLVKAVGLRDIRTSTPATTKREQLSVEPTHMRASVRSMSTSSSSSAGSKRAASHSPDDEREERNVRRRATPASVANVNLPASQVMAAQTALRIQEGVGRLAIADTVAPSAPSAARGTPPQRTTPLAGDVHARASSSHVMSRASSRGSPTDIPPAILDNLGTVVASQVVTHYRTLEQTLDTRVRGMEAGMSARLSAFGQELATVSARSETSNAQAVELANAMSQEVASLRREFEELRNAQRRWIALGLRRCTRGLSRKWRVSNRDRRARRGEPAPHTPHVAPSPSLPTITITPVAEAGDEDENMSGGSEDSAV</sequence>
<reference evidence="3" key="1">
    <citation type="journal article" date="2021" name="New Phytol.">
        <title>Evolutionary innovations through gain and loss of genes in the ectomycorrhizal Boletales.</title>
        <authorList>
            <person name="Wu G."/>
            <person name="Miyauchi S."/>
            <person name="Morin E."/>
            <person name="Kuo A."/>
            <person name="Drula E."/>
            <person name="Varga T."/>
            <person name="Kohler A."/>
            <person name="Feng B."/>
            <person name="Cao Y."/>
            <person name="Lipzen A."/>
            <person name="Daum C."/>
            <person name="Hundley H."/>
            <person name="Pangilinan J."/>
            <person name="Johnson J."/>
            <person name="Barry K."/>
            <person name="LaButti K."/>
            <person name="Ng V."/>
            <person name="Ahrendt S."/>
            <person name="Min B."/>
            <person name="Choi I.G."/>
            <person name="Park H."/>
            <person name="Plett J.M."/>
            <person name="Magnuson J."/>
            <person name="Spatafora J.W."/>
            <person name="Nagy L.G."/>
            <person name="Henrissat B."/>
            <person name="Grigoriev I.V."/>
            <person name="Yang Z.L."/>
            <person name="Xu J."/>
            <person name="Martin F.M."/>
        </authorList>
    </citation>
    <scope>NUCLEOTIDE SEQUENCE</scope>
    <source>
        <strain evidence="3">KKN 215</strain>
    </source>
</reference>
<feature type="region of interest" description="Disordered" evidence="2">
    <location>
        <begin position="320"/>
        <end position="376"/>
    </location>
</feature>
<feature type="compositionally biased region" description="Basic and acidic residues" evidence="2">
    <location>
        <begin position="789"/>
        <end position="800"/>
    </location>
</feature>
<evidence type="ECO:0000256" key="2">
    <source>
        <dbReference type="SAM" id="MobiDB-lite"/>
    </source>
</evidence>
<feature type="coiled-coil region" evidence="1">
    <location>
        <begin position="739"/>
        <end position="766"/>
    </location>
</feature>
<keyword evidence="1" id="KW-0175">Coiled coil</keyword>
<gene>
    <name evidence="3" type="ORF">BXZ70DRAFT_1010765</name>
</gene>
<feature type="region of interest" description="Disordered" evidence="2">
    <location>
        <begin position="542"/>
        <end position="599"/>
    </location>
</feature>
<accession>A0A8K0UI62</accession>
<feature type="compositionally biased region" description="Low complexity" evidence="2">
    <location>
        <begin position="809"/>
        <end position="820"/>
    </location>
</feature>
<feature type="compositionally biased region" description="Basic and acidic residues" evidence="2">
    <location>
        <begin position="233"/>
        <end position="248"/>
    </location>
</feature>
<feature type="region of interest" description="Disordered" evidence="2">
    <location>
        <begin position="787"/>
        <end position="840"/>
    </location>
</feature>
<dbReference type="AlphaFoldDB" id="A0A8K0UI62"/>
<evidence type="ECO:0000313" key="4">
    <source>
        <dbReference type="Proteomes" id="UP000813824"/>
    </source>
</evidence>
<feature type="compositionally biased region" description="Pro residues" evidence="2">
    <location>
        <begin position="190"/>
        <end position="203"/>
    </location>
</feature>
<proteinExistence type="predicted"/>
<feature type="region of interest" description="Disordered" evidence="2">
    <location>
        <begin position="142"/>
        <end position="274"/>
    </location>
</feature>
<name>A0A8K0UI62_9AGAR</name>
<dbReference type="Proteomes" id="UP000813824">
    <property type="component" value="Unassembled WGS sequence"/>
</dbReference>
<comment type="caution">
    <text evidence="3">The sequence shown here is derived from an EMBL/GenBank/DDBJ whole genome shotgun (WGS) entry which is preliminary data.</text>
</comment>
<organism evidence="3 4">
    <name type="scientific">Cristinia sonorae</name>
    <dbReference type="NCBI Taxonomy" id="1940300"/>
    <lineage>
        <taxon>Eukaryota</taxon>
        <taxon>Fungi</taxon>
        <taxon>Dikarya</taxon>
        <taxon>Basidiomycota</taxon>
        <taxon>Agaricomycotina</taxon>
        <taxon>Agaricomycetes</taxon>
        <taxon>Agaricomycetidae</taxon>
        <taxon>Agaricales</taxon>
        <taxon>Pleurotineae</taxon>
        <taxon>Stephanosporaceae</taxon>
        <taxon>Cristinia</taxon>
    </lineage>
</organism>